<keyword evidence="6 7" id="KW-0961">Cell wall biogenesis/degradation</keyword>
<protein>
    <submittedName>
        <fullName evidence="9">L,D-transpeptidase family protein</fullName>
    </submittedName>
</protein>
<comment type="caution">
    <text evidence="9">The sequence shown here is derived from an EMBL/GenBank/DDBJ whole genome shotgun (WGS) entry which is preliminary data.</text>
</comment>
<dbReference type="RefSeq" id="WP_171331741.1">
    <property type="nucleotide sequence ID" value="NZ_WVRA01000011.1"/>
</dbReference>
<evidence type="ECO:0000256" key="5">
    <source>
        <dbReference type="ARBA" id="ARBA00022984"/>
    </source>
</evidence>
<evidence type="ECO:0000313" key="10">
    <source>
        <dbReference type="Proteomes" id="UP000597886"/>
    </source>
</evidence>
<reference evidence="9" key="1">
    <citation type="submission" date="2019-12" db="EMBL/GenBank/DDBJ databases">
        <title>Ruegeria JWLKs population differentiation of coral mucus and skeleton niches.</title>
        <authorList>
            <person name="Luo D."/>
        </authorList>
    </citation>
    <scope>NUCLEOTIDE SEQUENCE</scope>
    <source>
        <strain evidence="9">HKCCD6181</strain>
    </source>
</reference>
<evidence type="ECO:0000313" key="9">
    <source>
        <dbReference type="EMBL" id="NOE20584.1"/>
    </source>
</evidence>
<gene>
    <name evidence="9" type="ORF">GS634_20850</name>
</gene>
<evidence type="ECO:0000256" key="2">
    <source>
        <dbReference type="ARBA" id="ARBA00005992"/>
    </source>
</evidence>
<accession>A0AA90Z4N4</accession>
<sequence>MTPDDLVLTPRGVRFLGRTFPCSIGKGGLSNTKHEGDGATPTGCHRIVGMLYRPDRLVAPNFWAIPIGPQDLWSDDVEDGHYNHMVPAPYAFSHEKLRRADPLYDLVLLTDWNWPNAVPGKGSAIFLHQWRRPGYPTEGCIAFRRDHLHWIAGRISLGTRLIIPEV</sequence>
<keyword evidence="4 7" id="KW-0133">Cell shape</keyword>
<organism evidence="9 10">
    <name type="scientific">Ruegeria atlantica</name>
    <dbReference type="NCBI Taxonomy" id="81569"/>
    <lineage>
        <taxon>Bacteria</taxon>
        <taxon>Pseudomonadati</taxon>
        <taxon>Pseudomonadota</taxon>
        <taxon>Alphaproteobacteria</taxon>
        <taxon>Rhodobacterales</taxon>
        <taxon>Roseobacteraceae</taxon>
        <taxon>Ruegeria</taxon>
    </lineage>
</organism>
<dbReference type="AlphaFoldDB" id="A0AA90Z4N4"/>
<evidence type="ECO:0000259" key="8">
    <source>
        <dbReference type="PROSITE" id="PS52029"/>
    </source>
</evidence>
<dbReference type="InterPro" id="IPR005490">
    <property type="entry name" value="LD_TPept_cat_dom"/>
</dbReference>
<dbReference type="SUPFAM" id="SSF141523">
    <property type="entry name" value="L,D-transpeptidase catalytic domain-like"/>
    <property type="match status" value="1"/>
</dbReference>
<dbReference type="InterPro" id="IPR038063">
    <property type="entry name" value="Transpep_catalytic_dom"/>
</dbReference>
<dbReference type="PROSITE" id="PS52029">
    <property type="entry name" value="LD_TPASE"/>
    <property type="match status" value="1"/>
</dbReference>
<feature type="domain" description="L,D-TPase catalytic" evidence="8">
    <location>
        <begin position="1"/>
        <end position="164"/>
    </location>
</feature>
<keyword evidence="5 7" id="KW-0573">Peptidoglycan synthesis</keyword>
<keyword evidence="3" id="KW-0808">Transferase</keyword>
<evidence type="ECO:0000256" key="3">
    <source>
        <dbReference type="ARBA" id="ARBA00022679"/>
    </source>
</evidence>
<dbReference type="Pfam" id="PF03734">
    <property type="entry name" value="YkuD"/>
    <property type="match status" value="1"/>
</dbReference>
<dbReference type="PANTHER" id="PTHR38589:SF1">
    <property type="entry name" value="BLR0621 PROTEIN"/>
    <property type="match status" value="1"/>
</dbReference>
<feature type="active site" description="Nucleophile" evidence="7">
    <location>
        <position position="140"/>
    </location>
</feature>
<dbReference type="GO" id="GO:0009252">
    <property type="term" value="P:peptidoglycan biosynthetic process"/>
    <property type="evidence" value="ECO:0007669"/>
    <property type="project" value="UniProtKB-KW"/>
</dbReference>
<evidence type="ECO:0000256" key="6">
    <source>
        <dbReference type="ARBA" id="ARBA00023316"/>
    </source>
</evidence>
<evidence type="ECO:0000256" key="7">
    <source>
        <dbReference type="PROSITE-ProRule" id="PRU01373"/>
    </source>
</evidence>
<dbReference type="EMBL" id="WVRA01000011">
    <property type="protein sequence ID" value="NOE20584.1"/>
    <property type="molecule type" value="Genomic_DNA"/>
</dbReference>
<dbReference type="GO" id="GO:0004180">
    <property type="term" value="F:carboxypeptidase activity"/>
    <property type="evidence" value="ECO:0007669"/>
    <property type="project" value="UniProtKB-ARBA"/>
</dbReference>
<evidence type="ECO:0000256" key="4">
    <source>
        <dbReference type="ARBA" id="ARBA00022960"/>
    </source>
</evidence>
<dbReference type="PANTHER" id="PTHR38589">
    <property type="entry name" value="BLR0621 PROTEIN"/>
    <property type="match status" value="1"/>
</dbReference>
<name>A0AA90Z4N4_9RHOB</name>
<comment type="pathway">
    <text evidence="1 7">Cell wall biogenesis; peptidoglycan biosynthesis.</text>
</comment>
<feature type="active site" description="Proton donor/acceptor" evidence="7">
    <location>
        <position position="128"/>
    </location>
</feature>
<dbReference type="GO" id="GO:0016740">
    <property type="term" value="F:transferase activity"/>
    <property type="evidence" value="ECO:0007669"/>
    <property type="project" value="UniProtKB-KW"/>
</dbReference>
<evidence type="ECO:0000256" key="1">
    <source>
        <dbReference type="ARBA" id="ARBA00004752"/>
    </source>
</evidence>
<dbReference type="GO" id="GO:0008360">
    <property type="term" value="P:regulation of cell shape"/>
    <property type="evidence" value="ECO:0007669"/>
    <property type="project" value="UniProtKB-UniRule"/>
</dbReference>
<dbReference type="GO" id="GO:0071555">
    <property type="term" value="P:cell wall organization"/>
    <property type="evidence" value="ECO:0007669"/>
    <property type="project" value="UniProtKB-UniRule"/>
</dbReference>
<dbReference type="Proteomes" id="UP000597886">
    <property type="component" value="Unassembled WGS sequence"/>
</dbReference>
<dbReference type="CDD" id="cd16913">
    <property type="entry name" value="YkuD_like"/>
    <property type="match status" value="1"/>
</dbReference>
<comment type="similarity">
    <text evidence="2">Belongs to the YkuD family.</text>
</comment>
<dbReference type="Gene3D" id="2.40.440.10">
    <property type="entry name" value="L,D-transpeptidase catalytic domain-like"/>
    <property type="match status" value="1"/>
</dbReference>
<proteinExistence type="inferred from homology"/>